<dbReference type="InterPro" id="IPR013784">
    <property type="entry name" value="Carb-bd-like_fold"/>
</dbReference>
<dbReference type="GO" id="GO:0005930">
    <property type="term" value="C:axoneme"/>
    <property type="evidence" value="ECO:0007669"/>
    <property type="project" value="UniProtKB-SubCell"/>
</dbReference>
<dbReference type="InterPro" id="IPR032675">
    <property type="entry name" value="LRR_dom_sf"/>
</dbReference>
<dbReference type="InterPro" id="IPR001810">
    <property type="entry name" value="F-box_dom"/>
</dbReference>
<dbReference type="InterPro" id="IPR036047">
    <property type="entry name" value="F-box-like_dom_sf"/>
</dbReference>
<evidence type="ECO:0000313" key="6">
    <source>
        <dbReference type="EMBL" id="PRW33615.1"/>
    </source>
</evidence>
<evidence type="ECO:0000313" key="7">
    <source>
        <dbReference type="Proteomes" id="UP000239899"/>
    </source>
</evidence>
<feature type="domain" description="CBM20" evidence="5">
    <location>
        <begin position="494"/>
        <end position="597"/>
    </location>
</feature>
<dbReference type="SUPFAM" id="SSF49452">
    <property type="entry name" value="Starch-binding domain-like"/>
    <property type="match status" value="1"/>
</dbReference>
<dbReference type="CDD" id="cd05467">
    <property type="entry name" value="CBM20"/>
    <property type="match status" value="1"/>
</dbReference>
<dbReference type="Gene3D" id="2.60.40.10">
    <property type="entry name" value="Immunoglobulins"/>
    <property type="match status" value="1"/>
</dbReference>
<dbReference type="EMBL" id="LHPG02000016">
    <property type="protein sequence ID" value="PRW33615.1"/>
    <property type="molecule type" value="Genomic_DNA"/>
</dbReference>
<dbReference type="PROSITE" id="PS51166">
    <property type="entry name" value="CBM20"/>
    <property type="match status" value="1"/>
</dbReference>
<feature type="region of interest" description="Disordered" evidence="3">
    <location>
        <begin position="780"/>
        <end position="811"/>
    </location>
</feature>
<evidence type="ECO:0000256" key="1">
    <source>
        <dbReference type="ARBA" id="ARBA00004430"/>
    </source>
</evidence>
<dbReference type="Proteomes" id="UP000239899">
    <property type="component" value="Unassembled WGS sequence"/>
</dbReference>
<evidence type="ECO:0000259" key="5">
    <source>
        <dbReference type="PROSITE" id="PS51166"/>
    </source>
</evidence>
<comment type="caution">
    <text evidence="6">The sequence shown here is derived from an EMBL/GenBank/DDBJ whole genome shotgun (WGS) entry which is preliminary data.</text>
</comment>
<protein>
    <submittedName>
        <fullName evidence="6">Ribonuclease E G chloroplastic</fullName>
    </submittedName>
</protein>
<evidence type="ECO:0000259" key="4">
    <source>
        <dbReference type="PROSITE" id="PS50181"/>
    </source>
</evidence>
<feature type="compositionally biased region" description="Pro residues" evidence="3">
    <location>
        <begin position="789"/>
        <end position="800"/>
    </location>
</feature>
<accession>A0A2P6TH42</accession>
<dbReference type="SMART" id="SM01065">
    <property type="entry name" value="CBM_2"/>
    <property type="match status" value="1"/>
</dbReference>
<evidence type="ECO:0000256" key="2">
    <source>
        <dbReference type="SAM" id="Coils"/>
    </source>
</evidence>
<dbReference type="GO" id="GO:0016020">
    <property type="term" value="C:membrane"/>
    <property type="evidence" value="ECO:0007669"/>
    <property type="project" value="TreeGrafter"/>
</dbReference>
<dbReference type="Gene3D" id="3.80.10.10">
    <property type="entry name" value="Ribonuclease Inhibitor"/>
    <property type="match status" value="1"/>
</dbReference>
<dbReference type="PANTHER" id="PTHR15048:SF0">
    <property type="entry name" value="STARCH-BINDING DOMAIN-CONTAINING PROTEIN 1"/>
    <property type="match status" value="1"/>
</dbReference>
<dbReference type="PROSITE" id="PS50181">
    <property type="entry name" value="FBOX"/>
    <property type="match status" value="1"/>
</dbReference>
<organism evidence="6 7">
    <name type="scientific">Chlorella sorokiniana</name>
    <name type="common">Freshwater green alga</name>
    <dbReference type="NCBI Taxonomy" id="3076"/>
    <lineage>
        <taxon>Eukaryota</taxon>
        <taxon>Viridiplantae</taxon>
        <taxon>Chlorophyta</taxon>
        <taxon>core chlorophytes</taxon>
        <taxon>Trebouxiophyceae</taxon>
        <taxon>Chlorellales</taxon>
        <taxon>Chlorellaceae</taxon>
        <taxon>Chlorella clade</taxon>
        <taxon>Chlorella</taxon>
    </lineage>
</organism>
<dbReference type="InterPro" id="IPR002044">
    <property type="entry name" value="CBM20"/>
</dbReference>
<dbReference type="PANTHER" id="PTHR15048">
    <property type="entry name" value="STARCH-BINDING DOMAIN-CONTAINING PROTEIN 1"/>
    <property type="match status" value="1"/>
</dbReference>
<dbReference type="Pfam" id="PF12937">
    <property type="entry name" value="F-box-like"/>
    <property type="match status" value="1"/>
</dbReference>
<dbReference type="Gene3D" id="1.20.1280.50">
    <property type="match status" value="1"/>
</dbReference>
<dbReference type="InterPro" id="IPR013783">
    <property type="entry name" value="Ig-like_fold"/>
</dbReference>
<feature type="region of interest" description="Disordered" evidence="3">
    <location>
        <begin position="660"/>
        <end position="679"/>
    </location>
</feature>
<dbReference type="STRING" id="3076.A0A2P6TH42"/>
<proteinExistence type="predicted"/>
<dbReference type="Pfam" id="PF00686">
    <property type="entry name" value="CBM_20"/>
    <property type="match status" value="1"/>
</dbReference>
<keyword evidence="7" id="KW-1185">Reference proteome</keyword>
<dbReference type="SUPFAM" id="SSF81383">
    <property type="entry name" value="F-box domain"/>
    <property type="match status" value="1"/>
</dbReference>
<gene>
    <name evidence="6" type="ORF">C2E21_7689</name>
</gene>
<comment type="subcellular location">
    <subcellularLocation>
        <location evidence="1">Cytoplasm</location>
        <location evidence="1">Cytoskeleton</location>
        <location evidence="1">Cilium axoneme</location>
    </subcellularLocation>
</comment>
<dbReference type="OrthoDB" id="568288at2759"/>
<dbReference type="AlphaFoldDB" id="A0A2P6TH42"/>
<feature type="coiled-coil region" evidence="2">
    <location>
        <begin position="630"/>
        <end position="657"/>
    </location>
</feature>
<name>A0A2P6TH42_CHLSO</name>
<dbReference type="CDD" id="cd09917">
    <property type="entry name" value="F-box_SF"/>
    <property type="match status" value="1"/>
</dbReference>
<sequence>MAPSSTSLSSLPDAALVRILERLDVKERVATCALVCRRWKQLCFEPELLAHFHVRLASGTGSGEPLLSRLRALAAWLVVVGGTHVRSLGITVELQGLESDSSSRAEAQTLLGTCCSACPGVTELSIHANVPLLETSWMAGLRSLQQLHLGTSRDLQLMFTLEGLKRLRSLHLGGSRVEWHHSVRLPTTLTALHQRDAGSCRLPVAQLAALPGLQRLLLSAPRAPGADEFRPLSILTSLTCLHMLGYAFVPESISHLTWLRALRYESCFTDAANAEEASGALALALPRMQHLTSLVLDNPALDQDVLSAAAGIRSLNRLYASAQWAVLPPGPWQQTVGSLCAASSCLVQALSHRALLGSIAELAAAAGLEHLCVLSVPDCDEGAAQGRAWEAVWRWAEAAPALKRLTFDVCDTRPVPGGLMAGALRLQRCRPALTVECLADIGRGRLPYHLCVELSAPWQAARQLVGAPPPAAPQASSSSRRSVRDRRLAAVAQAGSNGSAPVRVSLSVPECRLAFGEHLRVVGSCDELGGWNAAAAPSLVWQEGDNWTAAVALPPGDYAFKLVIVRQDGSQVWENGGDRSLQLSRTPAARVTCRFGDTANTQLEGGRAGQAGSGNLQPVQEAADAAAARVAELQRGVADLTMRKQQLAARLAGLEQAVKSGRSGSAYQPPPAAPSGSQLQTGWLFRSRDEDDLYPAATTLASTASPSRSPVLVAALLPILVPLSAAAMFFAAKGLDVPIEAYLPKQMPQLDSLIPKTDTVVPTTESLLLKTDRLLSKTFSKSEAVQASKPPPPPPAPANPTPSVFSYFGFR</sequence>
<reference evidence="6 7" key="1">
    <citation type="journal article" date="2018" name="Plant J.">
        <title>Genome sequences of Chlorella sorokiniana UTEX 1602 and Micractinium conductrix SAG 241.80: implications to maltose excretion by a green alga.</title>
        <authorList>
            <person name="Arriola M.B."/>
            <person name="Velmurugan N."/>
            <person name="Zhang Y."/>
            <person name="Plunkett M.H."/>
            <person name="Hondzo H."/>
            <person name="Barney B.M."/>
        </authorList>
    </citation>
    <scope>NUCLEOTIDE SEQUENCE [LARGE SCALE GENOMIC DNA]</scope>
    <source>
        <strain evidence="7">UTEX 1602</strain>
    </source>
</reference>
<evidence type="ECO:0000256" key="3">
    <source>
        <dbReference type="SAM" id="MobiDB-lite"/>
    </source>
</evidence>
<dbReference type="GO" id="GO:2001070">
    <property type="term" value="F:starch binding"/>
    <property type="evidence" value="ECO:0007669"/>
    <property type="project" value="InterPro"/>
</dbReference>
<feature type="domain" description="F-box" evidence="4">
    <location>
        <begin position="5"/>
        <end position="52"/>
    </location>
</feature>
<keyword evidence="2" id="KW-0175">Coiled coil</keyword>
<dbReference type="SUPFAM" id="SSF52058">
    <property type="entry name" value="L domain-like"/>
    <property type="match status" value="1"/>
</dbReference>